<reference evidence="2 3" key="1">
    <citation type="submission" date="2016-10" db="EMBL/GenBank/DDBJ databases">
        <authorList>
            <person name="de Groot N.N."/>
        </authorList>
    </citation>
    <scope>NUCLEOTIDE SEQUENCE [LARGE SCALE GENOMIC DNA]</scope>
    <source>
        <strain evidence="2 3">DSM 43941</strain>
    </source>
</reference>
<dbReference type="AlphaFoldDB" id="A0A1H2DFI1"/>
<sequence length="207" mass="21437">MDYRRTYRAAAIVFADLASRIPTAALDGPGLGEWTLRDLLGHTVSSALRQVPVVLADRAPAIVVPVPEGYFALLRLAPTEMVTAARTASDDDARATGTTLGDQPAREISGYIGQATTALASVSDDDVVATPAGGMRVRDWLPTRTFELVVHASDAAAAAGLPIEFDPETLSESAALAARVAALTGGGLTALRSLTGRGPLPDGFSII</sequence>
<dbReference type="RefSeq" id="WP_092556320.1">
    <property type="nucleotide sequence ID" value="NZ_BOMJ01000019.1"/>
</dbReference>
<name>A0A1H2DFI1_9ACTN</name>
<dbReference type="InterPro" id="IPR034660">
    <property type="entry name" value="DinB/YfiT-like"/>
</dbReference>
<dbReference type="Pfam" id="PF11716">
    <property type="entry name" value="MDMPI_N"/>
    <property type="match status" value="1"/>
</dbReference>
<evidence type="ECO:0000313" key="3">
    <source>
        <dbReference type="Proteomes" id="UP000198688"/>
    </source>
</evidence>
<keyword evidence="2" id="KW-0670">Pyruvate</keyword>
<accession>A0A1H2DFI1</accession>
<dbReference type="Gene3D" id="1.20.120.450">
    <property type="entry name" value="dinb family like domain"/>
    <property type="match status" value="1"/>
</dbReference>
<keyword evidence="2" id="KW-0413">Isomerase</keyword>
<organism evidence="2 3">
    <name type="scientific">Actinoplanes derwentensis</name>
    <dbReference type="NCBI Taxonomy" id="113562"/>
    <lineage>
        <taxon>Bacteria</taxon>
        <taxon>Bacillati</taxon>
        <taxon>Actinomycetota</taxon>
        <taxon>Actinomycetes</taxon>
        <taxon>Micromonosporales</taxon>
        <taxon>Micromonosporaceae</taxon>
        <taxon>Actinoplanes</taxon>
    </lineage>
</organism>
<gene>
    <name evidence="2" type="ORF">SAMN04489716_9594</name>
</gene>
<dbReference type="SUPFAM" id="SSF109854">
    <property type="entry name" value="DinB/YfiT-like putative metalloenzymes"/>
    <property type="match status" value="1"/>
</dbReference>
<dbReference type="STRING" id="113562.SAMN04489716_9594"/>
<feature type="domain" description="Mycothiol-dependent maleylpyruvate isomerase metal-binding" evidence="1">
    <location>
        <begin position="8"/>
        <end position="156"/>
    </location>
</feature>
<proteinExistence type="predicted"/>
<protein>
    <submittedName>
        <fullName evidence="2">Mycothiol maleylpyruvate isomerase N-terminal domain-containing protein</fullName>
    </submittedName>
</protein>
<dbReference type="Proteomes" id="UP000198688">
    <property type="component" value="Chromosome I"/>
</dbReference>
<dbReference type="InterPro" id="IPR024344">
    <property type="entry name" value="MDMPI_metal-binding"/>
</dbReference>
<dbReference type="GO" id="GO:0046872">
    <property type="term" value="F:metal ion binding"/>
    <property type="evidence" value="ECO:0007669"/>
    <property type="project" value="InterPro"/>
</dbReference>
<keyword evidence="3" id="KW-1185">Reference proteome</keyword>
<dbReference type="OrthoDB" id="3292744at2"/>
<dbReference type="EMBL" id="LT629758">
    <property type="protein sequence ID" value="SDT81347.1"/>
    <property type="molecule type" value="Genomic_DNA"/>
</dbReference>
<evidence type="ECO:0000313" key="2">
    <source>
        <dbReference type="EMBL" id="SDT81347.1"/>
    </source>
</evidence>
<dbReference type="GO" id="GO:0016853">
    <property type="term" value="F:isomerase activity"/>
    <property type="evidence" value="ECO:0007669"/>
    <property type="project" value="UniProtKB-KW"/>
</dbReference>
<evidence type="ECO:0000259" key="1">
    <source>
        <dbReference type="Pfam" id="PF11716"/>
    </source>
</evidence>